<comment type="caution">
    <text evidence="1">The sequence shown here is derived from an EMBL/GenBank/DDBJ whole genome shotgun (WGS) entry which is preliminary data.</text>
</comment>
<dbReference type="Proteomes" id="UP001153678">
    <property type="component" value="Unassembled WGS sequence"/>
</dbReference>
<evidence type="ECO:0000313" key="2">
    <source>
        <dbReference type="Proteomes" id="UP001153678"/>
    </source>
</evidence>
<dbReference type="AlphaFoldDB" id="A0A9W4XCA8"/>
<reference evidence="1" key="1">
    <citation type="submission" date="2022-08" db="EMBL/GenBank/DDBJ databases">
        <authorList>
            <person name="Kallberg Y."/>
            <person name="Tangrot J."/>
            <person name="Rosling A."/>
        </authorList>
    </citation>
    <scope>NUCLEOTIDE SEQUENCE</scope>
    <source>
        <strain evidence="1">Wild A</strain>
    </source>
</reference>
<keyword evidence="2" id="KW-1185">Reference proteome</keyword>
<evidence type="ECO:0000313" key="1">
    <source>
        <dbReference type="EMBL" id="CAI2201161.1"/>
    </source>
</evidence>
<sequence length="54" mass="6126">NYKYPVCKRTFSSCSGYSQYINICDQSISDASDDSIMDINDVSLESEEIFNSIE</sequence>
<protein>
    <submittedName>
        <fullName evidence="1">12586_t:CDS:1</fullName>
    </submittedName>
</protein>
<dbReference type="EMBL" id="CAMKVN010026705">
    <property type="protein sequence ID" value="CAI2201161.1"/>
    <property type="molecule type" value="Genomic_DNA"/>
</dbReference>
<feature type="non-terminal residue" evidence="1">
    <location>
        <position position="1"/>
    </location>
</feature>
<proteinExistence type="predicted"/>
<feature type="non-terminal residue" evidence="1">
    <location>
        <position position="54"/>
    </location>
</feature>
<gene>
    <name evidence="1" type="ORF">FWILDA_LOCUS19927</name>
</gene>
<accession>A0A9W4XCA8</accession>
<organism evidence="1 2">
    <name type="scientific">Funneliformis geosporum</name>
    <dbReference type="NCBI Taxonomy" id="1117311"/>
    <lineage>
        <taxon>Eukaryota</taxon>
        <taxon>Fungi</taxon>
        <taxon>Fungi incertae sedis</taxon>
        <taxon>Mucoromycota</taxon>
        <taxon>Glomeromycotina</taxon>
        <taxon>Glomeromycetes</taxon>
        <taxon>Glomerales</taxon>
        <taxon>Glomeraceae</taxon>
        <taxon>Funneliformis</taxon>
    </lineage>
</organism>
<name>A0A9W4XCA8_9GLOM</name>